<dbReference type="Proteomes" id="UP000254424">
    <property type="component" value="Unassembled WGS sequence"/>
</dbReference>
<protein>
    <submittedName>
        <fullName evidence="1">Integrase</fullName>
    </submittedName>
</protein>
<reference evidence="1 2" key="1">
    <citation type="submission" date="2018-06" db="EMBL/GenBank/DDBJ databases">
        <authorList>
            <consortium name="Pathogen Informatics"/>
            <person name="Doyle S."/>
        </authorList>
    </citation>
    <scope>NUCLEOTIDE SEQUENCE [LARGE SCALE GENOMIC DNA]</scope>
    <source>
        <strain evidence="1 2">NCTC11155</strain>
    </source>
</reference>
<dbReference type="AlphaFoldDB" id="A0A380YQU3"/>
<name>A0A380YQU3_9BACE</name>
<organism evidence="1 2">
    <name type="scientific">Bacteroides eggerthii</name>
    <dbReference type="NCBI Taxonomy" id="28111"/>
    <lineage>
        <taxon>Bacteria</taxon>
        <taxon>Pseudomonadati</taxon>
        <taxon>Bacteroidota</taxon>
        <taxon>Bacteroidia</taxon>
        <taxon>Bacteroidales</taxon>
        <taxon>Bacteroidaceae</taxon>
        <taxon>Bacteroides</taxon>
    </lineage>
</organism>
<dbReference type="EMBL" id="UFSX01000001">
    <property type="protein sequence ID" value="SUV28802.1"/>
    <property type="molecule type" value="Genomic_DNA"/>
</dbReference>
<gene>
    <name evidence="1" type="ORF">NCTC11155_00757</name>
</gene>
<proteinExistence type="predicted"/>
<evidence type="ECO:0000313" key="2">
    <source>
        <dbReference type="Proteomes" id="UP000254424"/>
    </source>
</evidence>
<evidence type="ECO:0000313" key="1">
    <source>
        <dbReference type="EMBL" id="SUV28802.1"/>
    </source>
</evidence>
<accession>A0A380YQU3</accession>
<sequence>MSKSTFKILFYIRKNQVNKDGTVCIAPFCTGLFSGI</sequence>